<dbReference type="SUPFAM" id="SSF53756">
    <property type="entry name" value="UDP-Glycosyltransferase/glycogen phosphorylase"/>
    <property type="match status" value="1"/>
</dbReference>
<name>A0A7Y2Q1P0_9MICO</name>
<proteinExistence type="predicted"/>
<keyword evidence="1" id="KW-0328">Glycosyltransferase</keyword>
<evidence type="ECO:0000313" key="6">
    <source>
        <dbReference type="Proteomes" id="UP000543598"/>
    </source>
</evidence>
<evidence type="ECO:0000256" key="1">
    <source>
        <dbReference type="ARBA" id="ARBA00022676"/>
    </source>
</evidence>
<dbReference type="EMBL" id="JABEMB010000017">
    <property type="protein sequence ID" value="NNH04527.1"/>
    <property type="molecule type" value="Genomic_DNA"/>
</dbReference>
<organism evidence="5 6">
    <name type="scientific">Microbacterium ulmi</name>
    <dbReference type="NCBI Taxonomy" id="179095"/>
    <lineage>
        <taxon>Bacteria</taxon>
        <taxon>Bacillati</taxon>
        <taxon>Actinomycetota</taxon>
        <taxon>Actinomycetes</taxon>
        <taxon>Micrococcales</taxon>
        <taxon>Microbacteriaceae</taxon>
        <taxon>Microbacterium</taxon>
    </lineage>
</organism>
<dbReference type="Proteomes" id="UP000543598">
    <property type="component" value="Unassembled WGS sequence"/>
</dbReference>
<dbReference type="GO" id="GO:0016757">
    <property type="term" value="F:glycosyltransferase activity"/>
    <property type="evidence" value="ECO:0007669"/>
    <property type="project" value="UniProtKB-KW"/>
</dbReference>
<comment type="caution">
    <text evidence="5">The sequence shown here is derived from an EMBL/GenBank/DDBJ whole genome shotgun (WGS) entry which is preliminary data.</text>
</comment>
<evidence type="ECO:0000256" key="3">
    <source>
        <dbReference type="SAM" id="MobiDB-lite"/>
    </source>
</evidence>
<accession>A0A7Y2Q1P0</accession>
<gene>
    <name evidence="5" type="ORF">HLA99_11805</name>
</gene>
<dbReference type="PANTHER" id="PTHR12526">
    <property type="entry name" value="GLYCOSYLTRANSFERASE"/>
    <property type="match status" value="1"/>
</dbReference>
<sequence>MADAGAAPTLLTIDPGDAADHDADRAEWVRRGLLPAPSALRNLFDDARADALWLHAAALPAPIPESGWPYRAITDAEGRTVLELPVVSGDPAWHLTDAPVRIWDESGPIGWLPGYAGLYRAWLDAFAARADKPVVVLCEARQVGEALVAGGEPVLDPGIRILHTTHACHVLAPFAWDSPMDAAWQRWFAVADRFDAVLWLTPSQQRDAERRVGRGIRSFVVPHPAPAPARTAPVPVAGRVVMLNSLIPRKRVDHALRAFARVRDAAPHAELHVYGDGAQRAELEALAASLGIAEAVTFGGQIADPSRVWAEADAFVLASTNEGQPLVVLEALAHGVPVVSYDIPYGPRDTLAGGGGVLVPDGDVEALASALADVLVDRALRSRLSAEGLAAAATMDAAASMSALGDAARAALSDPVVRRGRQARPGQARPAHGS</sequence>
<feature type="domain" description="Glycosyl transferase family 1" evidence="4">
    <location>
        <begin position="240"/>
        <end position="387"/>
    </location>
</feature>
<feature type="region of interest" description="Disordered" evidence="3">
    <location>
        <begin position="414"/>
        <end position="434"/>
    </location>
</feature>
<dbReference type="Pfam" id="PF00534">
    <property type="entry name" value="Glycos_transf_1"/>
    <property type="match status" value="1"/>
</dbReference>
<dbReference type="InterPro" id="IPR001296">
    <property type="entry name" value="Glyco_trans_1"/>
</dbReference>
<keyword evidence="2 5" id="KW-0808">Transferase</keyword>
<evidence type="ECO:0000259" key="4">
    <source>
        <dbReference type="Pfam" id="PF00534"/>
    </source>
</evidence>
<reference evidence="5 6" key="1">
    <citation type="submission" date="2020-05" db="EMBL/GenBank/DDBJ databases">
        <title>MicrobeNet Type strains.</title>
        <authorList>
            <person name="Nicholson A.C."/>
        </authorList>
    </citation>
    <scope>NUCLEOTIDE SEQUENCE [LARGE SCALE GENOMIC DNA]</scope>
    <source>
        <strain evidence="5 6">JCM 14282</strain>
    </source>
</reference>
<evidence type="ECO:0000313" key="5">
    <source>
        <dbReference type="EMBL" id="NNH04527.1"/>
    </source>
</evidence>
<evidence type="ECO:0000256" key="2">
    <source>
        <dbReference type="ARBA" id="ARBA00022679"/>
    </source>
</evidence>
<dbReference type="PANTHER" id="PTHR12526:SF510">
    <property type="entry name" value="D-INOSITOL 3-PHOSPHATE GLYCOSYLTRANSFERASE"/>
    <property type="match status" value="1"/>
</dbReference>
<dbReference type="AlphaFoldDB" id="A0A7Y2Q1P0"/>
<dbReference type="Gene3D" id="3.40.50.2000">
    <property type="entry name" value="Glycogen Phosphorylase B"/>
    <property type="match status" value="2"/>
</dbReference>
<keyword evidence="6" id="KW-1185">Reference proteome</keyword>
<feature type="compositionally biased region" description="Low complexity" evidence="3">
    <location>
        <begin position="423"/>
        <end position="434"/>
    </location>
</feature>
<protein>
    <submittedName>
        <fullName evidence="5">Glycosyltransferase</fullName>
    </submittedName>
</protein>